<dbReference type="EMBL" id="CM056744">
    <property type="protein sequence ID" value="KAJ8664827.1"/>
    <property type="molecule type" value="Genomic_DNA"/>
</dbReference>
<gene>
    <name evidence="1" type="ORF">QAD02_006489</name>
</gene>
<organism evidence="1 2">
    <name type="scientific">Eretmocerus hayati</name>
    <dbReference type="NCBI Taxonomy" id="131215"/>
    <lineage>
        <taxon>Eukaryota</taxon>
        <taxon>Metazoa</taxon>
        <taxon>Ecdysozoa</taxon>
        <taxon>Arthropoda</taxon>
        <taxon>Hexapoda</taxon>
        <taxon>Insecta</taxon>
        <taxon>Pterygota</taxon>
        <taxon>Neoptera</taxon>
        <taxon>Endopterygota</taxon>
        <taxon>Hymenoptera</taxon>
        <taxon>Apocrita</taxon>
        <taxon>Proctotrupomorpha</taxon>
        <taxon>Chalcidoidea</taxon>
        <taxon>Aphelinidae</taxon>
        <taxon>Aphelininae</taxon>
        <taxon>Eretmocerus</taxon>
    </lineage>
</organism>
<proteinExistence type="predicted"/>
<keyword evidence="2" id="KW-1185">Reference proteome</keyword>
<dbReference type="Proteomes" id="UP001239111">
    <property type="component" value="Chromosome 4"/>
</dbReference>
<evidence type="ECO:0000313" key="2">
    <source>
        <dbReference type="Proteomes" id="UP001239111"/>
    </source>
</evidence>
<evidence type="ECO:0000313" key="1">
    <source>
        <dbReference type="EMBL" id="KAJ8664827.1"/>
    </source>
</evidence>
<sequence length="754" mass="82756">MATRTAWIGYADDLITWDSRYEENARAPVKRKSPGESVSNQPGRSNPRGADEHQAPDRKRIKVLESTGNLVNAESPETTVNKRLDLLLTVRSYSVRKSRETRPIKAQQCSFESSFSLQAWTREENRMDNVAQIQKSPSRPRRWLAGAPGGWWPSDSEDTTSDEDDIGTATIRLPIKKRELHWSSRTSAGASSDFSVGCEPQPCFSRQGDDTPREIWPELPQGPSYPDFNNIENNLDLDRSLGSLSTIALASDGEEREEPSSSSSAYGSGSEEGVPITTVATTVRGPSRTPAMPSQWGEGKAAPAAHRNRRTRKERAARNAKWSASVTLHTAPVIIDLISSSDDEAACSKSDLRSSENKVRQSVAESSVSAISVQCANHGDVEHSARDPCVLSEQTMPIDVQVYRALCQTYEETLHPVDGEALIDYVKGFVNLDKEALRLRKYRLRKKLEREQEQRENEGDEEAPVTAERATRPRTTKRQSRATSRPRQQAKRTKKARGNGSTPTAGLASAPQPTTSVQQENIASTSNSTTVEEVETGTTVEEVEAVLASSFTTQSLSVTVGPSDHSAPILPMPADIARATTSTPLHPAYGPSDAMLASTTHAVFEYTISSATIAASPSLNLHFSRFLEDITPLPSPAATFRTQGIEELRNELSPMGLMDLDDVMNSSLQIPPTPATPEHLRRTATTEAPPSTFRAHMMSPVPDEPNPTIRMRIVREHTNAVPTVEQQSTEAVTYFNENSKISINVRVNASFQVC</sequence>
<protein>
    <submittedName>
        <fullName evidence="1">Uncharacterized protein</fullName>
    </submittedName>
</protein>
<comment type="caution">
    <text evidence="1">The sequence shown here is derived from an EMBL/GenBank/DDBJ whole genome shotgun (WGS) entry which is preliminary data.</text>
</comment>
<accession>A0ACC2N3D0</accession>
<name>A0ACC2N3D0_9HYME</name>
<reference evidence="1" key="1">
    <citation type="submission" date="2023-04" db="EMBL/GenBank/DDBJ databases">
        <title>A chromosome-level genome assembly of the parasitoid wasp Eretmocerus hayati.</title>
        <authorList>
            <person name="Zhong Y."/>
            <person name="Liu S."/>
            <person name="Liu Y."/>
        </authorList>
    </citation>
    <scope>NUCLEOTIDE SEQUENCE</scope>
    <source>
        <strain evidence="1">ZJU_SS_LIU_2023</strain>
    </source>
</reference>